<dbReference type="Gene3D" id="1.10.150.130">
    <property type="match status" value="1"/>
</dbReference>
<gene>
    <name evidence="2" type="ORF">OWR29_47615</name>
</gene>
<dbReference type="InterPro" id="IPR011010">
    <property type="entry name" value="DNA_brk_join_enz"/>
</dbReference>
<name>A0ABT4BGP4_9ACTN</name>
<dbReference type="EMBL" id="JAPNTZ010000031">
    <property type="protein sequence ID" value="MCY1145717.1"/>
    <property type="molecule type" value="Genomic_DNA"/>
</dbReference>
<evidence type="ECO:0000313" key="3">
    <source>
        <dbReference type="Proteomes" id="UP001151002"/>
    </source>
</evidence>
<protein>
    <submittedName>
        <fullName evidence="2">Uncharacterized protein</fullName>
    </submittedName>
</protein>
<reference evidence="2" key="1">
    <citation type="submission" date="2022-11" db="EMBL/GenBank/DDBJ databases">
        <authorList>
            <person name="Somphong A."/>
            <person name="Phongsopitanun W."/>
        </authorList>
    </citation>
    <scope>NUCLEOTIDE SEQUENCE</scope>
    <source>
        <strain evidence="2">Pm04-4</strain>
    </source>
</reference>
<keyword evidence="1" id="KW-0238">DNA-binding</keyword>
<organism evidence="2 3">
    <name type="scientific">Paractinoplanes pyxinae</name>
    <dbReference type="NCBI Taxonomy" id="2997416"/>
    <lineage>
        <taxon>Bacteria</taxon>
        <taxon>Bacillati</taxon>
        <taxon>Actinomycetota</taxon>
        <taxon>Actinomycetes</taxon>
        <taxon>Micromonosporales</taxon>
        <taxon>Micromonosporaceae</taxon>
        <taxon>Paractinoplanes</taxon>
    </lineage>
</organism>
<dbReference type="Proteomes" id="UP001151002">
    <property type="component" value="Unassembled WGS sequence"/>
</dbReference>
<dbReference type="InterPro" id="IPR010998">
    <property type="entry name" value="Integrase_recombinase_N"/>
</dbReference>
<accession>A0ABT4BGP4</accession>
<evidence type="ECO:0000313" key="2">
    <source>
        <dbReference type="EMBL" id="MCY1145717.1"/>
    </source>
</evidence>
<dbReference type="SUPFAM" id="SSF56349">
    <property type="entry name" value="DNA breaking-rejoining enzymes"/>
    <property type="match status" value="1"/>
</dbReference>
<evidence type="ECO:0000256" key="1">
    <source>
        <dbReference type="ARBA" id="ARBA00023125"/>
    </source>
</evidence>
<sequence>MAAALARQPRTWIRPTTCLAHTRDVELVLIPHLGHYRLSDLDGPLLRAVFADVAQTTNAKGKRQSASAPTHLRTTLQTALSLAVREELIELNPARHIEIHGYQRPHAQMWTEGRVGTHRRTSRGRLLNRQATEQLPRVRRQRLAVRALVARRPARATPR</sequence>
<keyword evidence="3" id="KW-1185">Reference proteome</keyword>
<comment type="caution">
    <text evidence="2">The sequence shown here is derived from an EMBL/GenBank/DDBJ whole genome shotgun (WGS) entry which is preliminary data.</text>
</comment>
<proteinExistence type="predicted"/>
<dbReference type="RefSeq" id="WP_267570333.1">
    <property type="nucleotide sequence ID" value="NZ_JAPNTZ010000031.1"/>
</dbReference>